<dbReference type="Gene3D" id="3.20.20.370">
    <property type="entry name" value="Glycoside hydrolase/deacetylase"/>
    <property type="match status" value="1"/>
</dbReference>
<dbReference type="PANTHER" id="PTHR34216:SF3">
    <property type="entry name" value="POLY-BETA-1,6-N-ACETYL-D-GLUCOSAMINE N-DEACETYLASE"/>
    <property type="match status" value="1"/>
</dbReference>
<proteinExistence type="predicted"/>
<evidence type="ECO:0000313" key="7">
    <source>
        <dbReference type="Proteomes" id="UP000004946"/>
    </source>
</evidence>
<keyword evidence="4" id="KW-0472">Membrane</keyword>
<keyword evidence="4" id="KW-0812">Transmembrane</keyword>
<dbReference type="EMBL" id="AEON01000002">
    <property type="protein sequence ID" value="EFT82783.1"/>
    <property type="molecule type" value="Genomic_DNA"/>
</dbReference>
<dbReference type="Pfam" id="PF01522">
    <property type="entry name" value="Polysacc_deac_1"/>
    <property type="match status" value="1"/>
</dbReference>
<evidence type="ECO:0000256" key="1">
    <source>
        <dbReference type="ARBA" id="ARBA00004613"/>
    </source>
</evidence>
<comment type="caution">
    <text evidence="6">The sequence shown here is derived from an EMBL/GenBank/DDBJ whole genome shotgun (WGS) entry which is preliminary data.</text>
</comment>
<comment type="subcellular location">
    <subcellularLocation>
        <location evidence="1">Secreted</location>
    </subcellularLocation>
</comment>
<dbReference type="InterPro" id="IPR002509">
    <property type="entry name" value="NODB_dom"/>
</dbReference>
<name>E6K1Z5_PARDN</name>
<dbReference type="AlphaFoldDB" id="E6K1Z5"/>
<gene>
    <name evidence="6" type="ORF">HMPREF0620_1468</name>
</gene>
<evidence type="ECO:0000256" key="4">
    <source>
        <dbReference type="SAM" id="Phobius"/>
    </source>
</evidence>
<sequence length="337" mass="38705">MRKKEAGMPESPSESLSGSPQESPRNAKIEDRRTRRMKARERSWHIFTAVVLVLALVLALVTAYARARGEEKVRQELTSGSLPRSERGTNGIMILCYHRILRDTAATTVSKALSNNRQLHDYALSYSDFESQMNYLREHKIQVITLERMTAMLRKGKKVNRQYAVITFDDFDQTVYDNAYPLLKKLKMPFSVFIVSAITGEYDKGSKMATWSEIKQLSRDPLVSVGAHTHDMHYQINNRSALTWPDMYEPFTQDYRSFQKSLRAELGKETIYFAYPYGQSTTRTQHFLTQRGMITFGLDGGVLTNAQITDRNVLKTPLSRVLVGESSWNKTVKPWIR</sequence>
<feature type="compositionally biased region" description="Low complexity" evidence="3">
    <location>
        <begin position="9"/>
        <end position="24"/>
    </location>
</feature>
<dbReference type="InterPro" id="IPR051398">
    <property type="entry name" value="Polysacch_Deacetylase"/>
</dbReference>
<dbReference type="GO" id="GO:0005975">
    <property type="term" value="P:carbohydrate metabolic process"/>
    <property type="evidence" value="ECO:0007669"/>
    <property type="project" value="InterPro"/>
</dbReference>
<organism evidence="6 7">
    <name type="scientific">Parascardovia denticolens DSM 10105 = JCM 12538</name>
    <dbReference type="NCBI Taxonomy" id="864564"/>
    <lineage>
        <taxon>Bacteria</taxon>
        <taxon>Bacillati</taxon>
        <taxon>Actinomycetota</taxon>
        <taxon>Actinomycetes</taxon>
        <taxon>Bifidobacteriales</taxon>
        <taxon>Bifidobacteriaceae</taxon>
        <taxon>Parascardovia</taxon>
    </lineage>
</organism>
<dbReference type="eggNOG" id="COG0726">
    <property type="taxonomic scope" value="Bacteria"/>
</dbReference>
<feature type="domain" description="NodB homology" evidence="5">
    <location>
        <begin position="162"/>
        <end position="337"/>
    </location>
</feature>
<reference evidence="6 7" key="1">
    <citation type="submission" date="2010-12" db="EMBL/GenBank/DDBJ databases">
        <authorList>
            <person name="Muzny D."/>
            <person name="Qin X."/>
            <person name="Buhay C."/>
            <person name="Dugan-Rocha S."/>
            <person name="Ding Y."/>
            <person name="Chen G."/>
            <person name="Hawes A."/>
            <person name="Holder M."/>
            <person name="Jhangiani S."/>
            <person name="Johnson A."/>
            <person name="Khan Z."/>
            <person name="Li Z."/>
            <person name="Liu W."/>
            <person name="Liu X."/>
            <person name="Perez L."/>
            <person name="Shen H."/>
            <person name="Wang Q."/>
            <person name="Watt J."/>
            <person name="Xi L."/>
            <person name="Xin Y."/>
            <person name="Zhou J."/>
            <person name="Deng J."/>
            <person name="Jiang H."/>
            <person name="Liu Y."/>
            <person name="Qu J."/>
            <person name="Song X.-Z."/>
            <person name="Zhang L."/>
            <person name="Villasana D."/>
            <person name="Johnson A."/>
            <person name="Liu J."/>
            <person name="Liyanage D."/>
            <person name="Lorensuhewa L."/>
            <person name="Robinson T."/>
            <person name="Song A."/>
            <person name="Song B.-B."/>
            <person name="Dinh H."/>
            <person name="Thornton R."/>
            <person name="Coyle M."/>
            <person name="Francisco L."/>
            <person name="Jackson L."/>
            <person name="Javaid M."/>
            <person name="Korchina V."/>
            <person name="Kovar C."/>
            <person name="Mata R."/>
            <person name="Mathew T."/>
            <person name="Ngo R."/>
            <person name="Nguyen L."/>
            <person name="Nguyen N."/>
            <person name="Okwuonu G."/>
            <person name="Ongeri F."/>
            <person name="Pham C."/>
            <person name="Simmons D."/>
            <person name="Wilczek-Boney K."/>
            <person name="Hale W."/>
            <person name="Jakkamsetti A."/>
            <person name="Pham P."/>
            <person name="Ruth R."/>
            <person name="San Lucas F."/>
            <person name="Warren J."/>
            <person name="Zhang J."/>
            <person name="Zhao Z."/>
            <person name="Zhou C."/>
            <person name="Zhu D."/>
            <person name="Lee S."/>
            <person name="Bess C."/>
            <person name="Blankenburg K."/>
            <person name="Forbes L."/>
            <person name="Fu Q."/>
            <person name="Gubbala S."/>
            <person name="Hirani K."/>
            <person name="Jayaseelan J.C."/>
            <person name="Lara F."/>
            <person name="Munidasa M."/>
            <person name="Palculict T."/>
            <person name="Patil S."/>
            <person name="Pu L.-L."/>
            <person name="Saada N."/>
            <person name="Tang L."/>
            <person name="Weissenberger G."/>
            <person name="Zhu Y."/>
            <person name="Hemphill L."/>
            <person name="Shang Y."/>
            <person name="Youmans B."/>
            <person name="Ayvaz T."/>
            <person name="Ross M."/>
            <person name="Santibanez J."/>
            <person name="Aqrawi P."/>
            <person name="Gross S."/>
            <person name="Joshi V."/>
            <person name="Fowler G."/>
            <person name="Nazareth L."/>
            <person name="Reid J."/>
            <person name="Worley K."/>
            <person name="Petrosino J."/>
            <person name="Highlander S."/>
            <person name="Gibbs R."/>
        </authorList>
    </citation>
    <scope>NUCLEOTIDE SEQUENCE [LARGE SCALE GENOMIC DNA]</scope>
    <source>
        <strain evidence="6 7">DSM 10105</strain>
    </source>
</reference>
<accession>E6K1Z5</accession>
<evidence type="ECO:0000313" key="6">
    <source>
        <dbReference type="EMBL" id="EFT82783.1"/>
    </source>
</evidence>
<feature type="region of interest" description="Disordered" evidence="3">
    <location>
        <begin position="1"/>
        <end position="34"/>
    </location>
</feature>
<dbReference type="GO" id="GO:0016810">
    <property type="term" value="F:hydrolase activity, acting on carbon-nitrogen (but not peptide) bonds"/>
    <property type="evidence" value="ECO:0007669"/>
    <property type="project" value="InterPro"/>
</dbReference>
<feature type="transmembrane region" description="Helical" evidence="4">
    <location>
        <begin position="43"/>
        <end position="65"/>
    </location>
</feature>
<dbReference type="PROSITE" id="PS51677">
    <property type="entry name" value="NODB"/>
    <property type="match status" value="1"/>
</dbReference>
<evidence type="ECO:0000256" key="2">
    <source>
        <dbReference type="ARBA" id="ARBA00022729"/>
    </source>
</evidence>
<dbReference type="SUPFAM" id="SSF88713">
    <property type="entry name" value="Glycoside hydrolase/deacetylase"/>
    <property type="match status" value="1"/>
</dbReference>
<dbReference type="Proteomes" id="UP000004946">
    <property type="component" value="Chromosome"/>
</dbReference>
<dbReference type="GO" id="GO:0005576">
    <property type="term" value="C:extracellular region"/>
    <property type="evidence" value="ECO:0007669"/>
    <property type="project" value="UniProtKB-SubCell"/>
</dbReference>
<evidence type="ECO:0000259" key="5">
    <source>
        <dbReference type="PROSITE" id="PS51677"/>
    </source>
</evidence>
<protein>
    <submittedName>
        <fullName evidence="6">Polysaccharide deacetylase</fullName>
    </submittedName>
</protein>
<keyword evidence="7" id="KW-1185">Reference proteome</keyword>
<dbReference type="InterPro" id="IPR011330">
    <property type="entry name" value="Glyco_hydro/deAcase_b/a-brl"/>
</dbReference>
<keyword evidence="2" id="KW-0732">Signal</keyword>
<evidence type="ECO:0000256" key="3">
    <source>
        <dbReference type="SAM" id="MobiDB-lite"/>
    </source>
</evidence>
<dbReference type="HOGENOM" id="CLU_030024_3_2_11"/>
<keyword evidence="4" id="KW-1133">Transmembrane helix</keyword>
<dbReference type="PANTHER" id="PTHR34216">
    <property type="match status" value="1"/>
</dbReference>